<comment type="caution">
    <text evidence="3">The sequence shown here is derived from an EMBL/GenBank/DDBJ whole genome shotgun (WGS) entry which is preliminary data.</text>
</comment>
<reference evidence="3" key="1">
    <citation type="journal article" date="2023" name="Nat. Commun.">
        <title>Diploid and tetraploid genomes of Acorus and the evolution of monocots.</title>
        <authorList>
            <person name="Ma L."/>
            <person name="Liu K.W."/>
            <person name="Li Z."/>
            <person name="Hsiao Y.Y."/>
            <person name="Qi Y."/>
            <person name="Fu T."/>
            <person name="Tang G.D."/>
            <person name="Zhang D."/>
            <person name="Sun W.H."/>
            <person name="Liu D.K."/>
            <person name="Li Y."/>
            <person name="Chen G.Z."/>
            <person name="Liu X.D."/>
            <person name="Liao X.Y."/>
            <person name="Jiang Y.T."/>
            <person name="Yu X."/>
            <person name="Hao Y."/>
            <person name="Huang J."/>
            <person name="Zhao X.W."/>
            <person name="Ke S."/>
            <person name="Chen Y.Y."/>
            <person name="Wu W.L."/>
            <person name="Hsu J.L."/>
            <person name="Lin Y.F."/>
            <person name="Huang M.D."/>
            <person name="Li C.Y."/>
            <person name="Huang L."/>
            <person name="Wang Z.W."/>
            <person name="Zhao X."/>
            <person name="Zhong W.Y."/>
            <person name="Peng D.H."/>
            <person name="Ahmad S."/>
            <person name="Lan S."/>
            <person name="Zhang J.S."/>
            <person name="Tsai W.C."/>
            <person name="Van de Peer Y."/>
            <person name="Liu Z.J."/>
        </authorList>
    </citation>
    <scope>NUCLEOTIDE SEQUENCE</scope>
    <source>
        <strain evidence="3">SCP</strain>
    </source>
</reference>
<dbReference type="EMBL" id="JAUJYN010000002">
    <property type="protein sequence ID" value="KAK1278377.1"/>
    <property type="molecule type" value="Genomic_DNA"/>
</dbReference>
<dbReference type="PANTHER" id="PTHR43681">
    <property type="entry name" value="TRANSMEMBRANE GTPASE FZO"/>
    <property type="match status" value="1"/>
</dbReference>
<proteinExistence type="predicted"/>
<feature type="region of interest" description="Disordered" evidence="1">
    <location>
        <begin position="64"/>
        <end position="87"/>
    </location>
</feature>
<feature type="compositionally biased region" description="Basic residues" evidence="1">
    <location>
        <begin position="75"/>
        <end position="84"/>
    </location>
</feature>
<dbReference type="Proteomes" id="UP001179952">
    <property type="component" value="Unassembled WGS sequence"/>
</dbReference>
<evidence type="ECO:0000259" key="2">
    <source>
        <dbReference type="Pfam" id="PF00350"/>
    </source>
</evidence>
<evidence type="ECO:0000256" key="1">
    <source>
        <dbReference type="SAM" id="MobiDB-lite"/>
    </source>
</evidence>
<protein>
    <recommendedName>
        <fullName evidence="2">Dynamin N-terminal domain-containing protein</fullName>
    </recommendedName>
</protein>
<dbReference type="InterPro" id="IPR045063">
    <property type="entry name" value="Dynamin_N"/>
</dbReference>
<dbReference type="AlphaFoldDB" id="A0AAV9BQF9"/>
<keyword evidence="4" id="KW-1185">Reference proteome</keyword>
<accession>A0AAV9BQF9</accession>
<feature type="domain" description="Dynamin N-terminal" evidence="2">
    <location>
        <begin position="370"/>
        <end position="415"/>
    </location>
</feature>
<dbReference type="Gene3D" id="3.20.20.70">
    <property type="entry name" value="Aldolase class I"/>
    <property type="match status" value="1"/>
</dbReference>
<dbReference type="SUPFAM" id="SSF51391">
    <property type="entry name" value="Thiamin phosphate synthase"/>
    <property type="match status" value="1"/>
</dbReference>
<dbReference type="Pfam" id="PF00350">
    <property type="entry name" value="Dynamin_N"/>
    <property type="match status" value="2"/>
</dbReference>
<dbReference type="InterPro" id="IPR027417">
    <property type="entry name" value="P-loop_NTPase"/>
</dbReference>
<dbReference type="PANTHER" id="PTHR43681:SF1">
    <property type="entry name" value="SARCALUMENIN"/>
    <property type="match status" value="1"/>
</dbReference>
<dbReference type="SUPFAM" id="SSF52540">
    <property type="entry name" value="P-loop containing nucleoside triphosphate hydrolases"/>
    <property type="match status" value="1"/>
</dbReference>
<feature type="domain" description="Dynamin N-terminal" evidence="2">
    <location>
        <begin position="419"/>
        <end position="489"/>
    </location>
</feature>
<name>A0AAV9BQF9_ACOGR</name>
<dbReference type="GO" id="GO:0010027">
    <property type="term" value="P:thylakoid membrane organization"/>
    <property type="evidence" value="ECO:0007669"/>
    <property type="project" value="TreeGrafter"/>
</dbReference>
<dbReference type="CDD" id="cd09912">
    <property type="entry name" value="DLP_2"/>
    <property type="match status" value="1"/>
</dbReference>
<evidence type="ECO:0000313" key="4">
    <source>
        <dbReference type="Proteomes" id="UP001179952"/>
    </source>
</evidence>
<gene>
    <name evidence="3" type="ORF">QJS04_geneDACA016888</name>
</gene>
<dbReference type="GO" id="GO:0031969">
    <property type="term" value="C:chloroplast membrane"/>
    <property type="evidence" value="ECO:0007669"/>
    <property type="project" value="TreeGrafter"/>
</dbReference>
<dbReference type="InterPro" id="IPR051943">
    <property type="entry name" value="TRAFAC_Dynamin-like_GTPase"/>
</dbReference>
<dbReference type="InterPro" id="IPR036206">
    <property type="entry name" value="ThiamineP_synth_sf"/>
</dbReference>
<dbReference type="InterPro" id="IPR013785">
    <property type="entry name" value="Aldolase_TIM"/>
</dbReference>
<sequence length="820" mass="90524">MLHHFPSLSEQNPTRPLQIHTLPLQKHSKQDKVSLSLSLSSSMVSIFSSSTASIGLLNPPTLLPKPHFPSSDRPSHHRRPKPLPRLRPLAVPLRPFNAVTPDAEPRKQQRQTLFPGGLKRPEIKVPGLAIRVNADEVLVRRDDALSAVDLAVSKGAGVVVLDGGGDGSGGRLYEAACALRSVIRDRAYLLVSERVDIAAVVEASGVVLSDQGLPAIVARKMMMKAKSGSVLPLVARTVHSAESALIASSSDGADLLIYVTNNGASGIVISLDDVKLLNDDLCNLFSTDRRMQNKFPRSSELPPLDVHKDNNEENLVAGFTKLDERMKQFIEAERMVLVEAIAAVRKASPMMEEISLLEDAVSRLDEPFLLVVVGEFNSGKSTVINALLGRKYLNEGVVPTTNEITLLCYSEMESDAQERCERHPDGQFICYLPAPILKEMNLVDTPGTNVILQRQQRLTEEFVPRADLLLFIISADRPLTESELEEATAFIIENARKLLNTECVILYPVSARSALEAKLFVSSRTGKGYEESLSNHPHWNSSRFYELEKFLFSFLDGSTDNGMERMRLKLETPIGIAERLHTACVANMQEEYDQANVDLNSIKEIINSVEEYALKMENESILWKKRTSSLIEAAKARSIKLIESTLQISNVDLVASYALQGEKSDPTRATSAIQNEIISPALSDAKRLLEEYSAWLQSNNAREGKLYQVLFENRWPSYVKLKDIVPTETYDLLCKGENLSMKVTENFSAGAAAKLFEQELREVIQRGIENGLKGSFNDDESPHEWFERSAGVDPASVEEVPLSFGGEGGGGKLAKGILTL</sequence>
<organism evidence="3 4">
    <name type="scientific">Acorus gramineus</name>
    <name type="common">Dwarf sweet flag</name>
    <dbReference type="NCBI Taxonomy" id="55184"/>
    <lineage>
        <taxon>Eukaryota</taxon>
        <taxon>Viridiplantae</taxon>
        <taxon>Streptophyta</taxon>
        <taxon>Embryophyta</taxon>
        <taxon>Tracheophyta</taxon>
        <taxon>Spermatophyta</taxon>
        <taxon>Magnoliopsida</taxon>
        <taxon>Liliopsida</taxon>
        <taxon>Acoraceae</taxon>
        <taxon>Acorus</taxon>
    </lineage>
</organism>
<reference evidence="3" key="2">
    <citation type="submission" date="2023-06" db="EMBL/GenBank/DDBJ databases">
        <authorList>
            <person name="Ma L."/>
            <person name="Liu K.-W."/>
            <person name="Li Z."/>
            <person name="Hsiao Y.-Y."/>
            <person name="Qi Y."/>
            <person name="Fu T."/>
            <person name="Tang G."/>
            <person name="Zhang D."/>
            <person name="Sun W.-H."/>
            <person name="Liu D.-K."/>
            <person name="Li Y."/>
            <person name="Chen G.-Z."/>
            <person name="Liu X.-D."/>
            <person name="Liao X.-Y."/>
            <person name="Jiang Y.-T."/>
            <person name="Yu X."/>
            <person name="Hao Y."/>
            <person name="Huang J."/>
            <person name="Zhao X.-W."/>
            <person name="Ke S."/>
            <person name="Chen Y.-Y."/>
            <person name="Wu W.-L."/>
            <person name="Hsu J.-L."/>
            <person name="Lin Y.-F."/>
            <person name="Huang M.-D."/>
            <person name="Li C.-Y."/>
            <person name="Huang L."/>
            <person name="Wang Z.-W."/>
            <person name="Zhao X."/>
            <person name="Zhong W.-Y."/>
            <person name="Peng D.-H."/>
            <person name="Ahmad S."/>
            <person name="Lan S."/>
            <person name="Zhang J.-S."/>
            <person name="Tsai W.-C."/>
            <person name="Van De Peer Y."/>
            <person name="Liu Z.-J."/>
        </authorList>
    </citation>
    <scope>NUCLEOTIDE SEQUENCE</scope>
    <source>
        <strain evidence="3">SCP</strain>
        <tissue evidence="3">Leaves</tissue>
    </source>
</reference>
<evidence type="ECO:0000313" key="3">
    <source>
        <dbReference type="EMBL" id="KAK1278377.1"/>
    </source>
</evidence>
<dbReference type="Gene3D" id="3.40.50.300">
    <property type="entry name" value="P-loop containing nucleotide triphosphate hydrolases"/>
    <property type="match status" value="1"/>
</dbReference>